<sequence>MTTRGLRGPYAKGEERRRTIVQTATDVFATEGFEGAALKHVAELVGVREATLFHYFSSKQELQQAVLAERDERARELIGEAQFSVDHLPAVAKRNEQQPGLTALYAVASATAHEASHASHQYFRERYEMLVREMAREVTERQRSGEYRTDIDPEWAGRLLIGVFDGIQIQWLYDKGVSMQEGLRQAMALLKAPTA</sequence>
<organism evidence="4 5">
    <name type="scientific">Arthrobacter burdickii</name>
    <dbReference type="NCBI Taxonomy" id="3035920"/>
    <lineage>
        <taxon>Bacteria</taxon>
        <taxon>Bacillati</taxon>
        <taxon>Actinomycetota</taxon>
        <taxon>Actinomycetes</taxon>
        <taxon>Micrococcales</taxon>
        <taxon>Micrococcaceae</taxon>
        <taxon>Arthrobacter</taxon>
    </lineage>
</organism>
<feature type="DNA-binding region" description="H-T-H motif" evidence="2">
    <location>
        <begin position="37"/>
        <end position="56"/>
    </location>
</feature>
<name>A0ABT8K7M3_9MICC</name>
<accession>A0ABT8K7M3</accession>
<evidence type="ECO:0000256" key="1">
    <source>
        <dbReference type="ARBA" id="ARBA00023125"/>
    </source>
</evidence>
<dbReference type="InterPro" id="IPR050109">
    <property type="entry name" value="HTH-type_TetR-like_transc_reg"/>
</dbReference>
<dbReference type="PANTHER" id="PTHR30055:SF226">
    <property type="entry name" value="HTH-TYPE TRANSCRIPTIONAL REGULATOR PKSA"/>
    <property type="match status" value="1"/>
</dbReference>
<dbReference type="PANTHER" id="PTHR30055">
    <property type="entry name" value="HTH-TYPE TRANSCRIPTIONAL REGULATOR RUTR"/>
    <property type="match status" value="1"/>
</dbReference>
<dbReference type="PRINTS" id="PR00455">
    <property type="entry name" value="HTHTETR"/>
</dbReference>
<dbReference type="EMBL" id="JAROCG010000002">
    <property type="protein sequence ID" value="MDN4612359.1"/>
    <property type="molecule type" value="Genomic_DNA"/>
</dbReference>
<dbReference type="InterPro" id="IPR001647">
    <property type="entry name" value="HTH_TetR"/>
</dbReference>
<feature type="domain" description="HTH tetR-type" evidence="3">
    <location>
        <begin position="14"/>
        <end position="74"/>
    </location>
</feature>
<dbReference type="SUPFAM" id="SSF46689">
    <property type="entry name" value="Homeodomain-like"/>
    <property type="match status" value="1"/>
</dbReference>
<evidence type="ECO:0000313" key="5">
    <source>
        <dbReference type="Proteomes" id="UP001174209"/>
    </source>
</evidence>
<keyword evidence="5" id="KW-1185">Reference proteome</keyword>
<gene>
    <name evidence="4" type="ORF">P5G52_15935</name>
</gene>
<dbReference type="InterPro" id="IPR036271">
    <property type="entry name" value="Tet_transcr_reg_TetR-rel_C_sf"/>
</dbReference>
<dbReference type="RefSeq" id="WP_301229328.1">
    <property type="nucleotide sequence ID" value="NZ_JAROCG010000002.1"/>
</dbReference>
<dbReference type="Gene3D" id="1.10.357.10">
    <property type="entry name" value="Tetracycline Repressor, domain 2"/>
    <property type="match status" value="1"/>
</dbReference>
<evidence type="ECO:0000256" key="2">
    <source>
        <dbReference type="PROSITE-ProRule" id="PRU00335"/>
    </source>
</evidence>
<dbReference type="Pfam" id="PF00440">
    <property type="entry name" value="TetR_N"/>
    <property type="match status" value="1"/>
</dbReference>
<evidence type="ECO:0000313" key="4">
    <source>
        <dbReference type="EMBL" id="MDN4612359.1"/>
    </source>
</evidence>
<dbReference type="PROSITE" id="PS50977">
    <property type="entry name" value="HTH_TETR_2"/>
    <property type="match status" value="1"/>
</dbReference>
<comment type="caution">
    <text evidence="4">The sequence shown here is derived from an EMBL/GenBank/DDBJ whole genome shotgun (WGS) entry which is preliminary data.</text>
</comment>
<dbReference type="InterPro" id="IPR009057">
    <property type="entry name" value="Homeodomain-like_sf"/>
</dbReference>
<evidence type="ECO:0000259" key="3">
    <source>
        <dbReference type="PROSITE" id="PS50977"/>
    </source>
</evidence>
<proteinExistence type="predicted"/>
<dbReference type="SUPFAM" id="SSF48498">
    <property type="entry name" value="Tetracyclin repressor-like, C-terminal domain"/>
    <property type="match status" value="1"/>
</dbReference>
<protein>
    <submittedName>
        <fullName evidence="4">TetR/AcrR family transcriptional regulator</fullName>
    </submittedName>
</protein>
<reference evidence="4" key="1">
    <citation type="submission" date="2023-06" db="EMBL/GenBank/DDBJ databases">
        <title>MT1 and MT2 Draft Genomes of Novel Species.</title>
        <authorList>
            <person name="Venkateswaran K."/>
        </authorList>
    </citation>
    <scope>NUCLEOTIDE SEQUENCE</scope>
    <source>
        <strain evidence="4">IIF3SC-B10</strain>
    </source>
</reference>
<dbReference type="Gene3D" id="1.10.10.60">
    <property type="entry name" value="Homeodomain-like"/>
    <property type="match status" value="1"/>
</dbReference>
<dbReference type="Proteomes" id="UP001174209">
    <property type="component" value="Unassembled WGS sequence"/>
</dbReference>
<keyword evidence="1 2" id="KW-0238">DNA-binding</keyword>